<dbReference type="PRINTS" id="PR00811">
    <property type="entry name" value="BCTERIALGSPD"/>
</dbReference>
<accession>A0A426QMR9</accession>
<gene>
    <name evidence="5" type="ORF">D6C00_05430</name>
</gene>
<dbReference type="InterPro" id="IPR032789">
    <property type="entry name" value="T2SS-T3SS_pil_N"/>
</dbReference>
<comment type="caution">
    <text evidence="5">The sequence shown here is derived from an EMBL/GenBank/DDBJ whole genome shotgun (WGS) entry which is preliminary data.</text>
</comment>
<dbReference type="EMBL" id="QZMU01000001">
    <property type="protein sequence ID" value="RRQ23052.1"/>
    <property type="molecule type" value="Genomic_DNA"/>
</dbReference>
<keyword evidence="6" id="KW-1185">Reference proteome</keyword>
<comment type="similarity">
    <text evidence="1">Belongs to the bacterial secretin family.</text>
</comment>
<sequence length="450" mass="47479">MNNRDRVRAHLLLKACLLLCLALGQGLAVAANRTLEIPLAQQQNLSYSQPVARLALGEPEIADVQAVGSRDVLITSRKLGSTSLKVWLQGGEVRSYRIRVVPAEETTAALGGTGMQLVPSGEGVALTGETNSLPEHAAARTAAGQDVRLSDRTRSGFSHQVQTDIRIVEISHNKLKEIGFFLSKVNRNTAGAVAPPGVLSGVSGGAGGFSLSSGSGFLPSINGFNLVFGRARDNVLGVLSVLEGNGFAYTLAEPSLVTLSGQQASFLVGGEFPIPIRQGSGSDASVSIEYKEFGIRLFLTPTVLAEDQIMLRVAPEVSELDFSTGIETGGVSVPSLRVRRTETSVELGDGESFVISGLMSRETISNVDKVPGLGDLPVLGAFFRSSRLDMSDRELIMVVTPRLVSPLAADAELPPMPGEAYREYDPSFSEFALPGMSGGGAQDANYGFSD</sequence>
<name>A0A426QMR9_9GAMM</name>
<dbReference type="GO" id="GO:0009306">
    <property type="term" value="P:protein secretion"/>
    <property type="evidence" value="ECO:0007669"/>
    <property type="project" value="InterPro"/>
</dbReference>
<dbReference type="Proteomes" id="UP000287798">
    <property type="component" value="Unassembled WGS sequence"/>
</dbReference>
<dbReference type="InterPro" id="IPR050810">
    <property type="entry name" value="Bact_Secretion_Sys_Channel"/>
</dbReference>
<dbReference type="OrthoDB" id="9775455at2"/>
<dbReference type="PANTHER" id="PTHR30332">
    <property type="entry name" value="PROBABLE GENERAL SECRETION PATHWAY PROTEIN D"/>
    <property type="match status" value="1"/>
</dbReference>
<evidence type="ECO:0000259" key="4">
    <source>
        <dbReference type="Pfam" id="PF13629"/>
    </source>
</evidence>
<evidence type="ECO:0000256" key="2">
    <source>
        <dbReference type="SAM" id="SignalP"/>
    </source>
</evidence>
<evidence type="ECO:0000313" key="5">
    <source>
        <dbReference type="EMBL" id="RRQ23052.1"/>
    </source>
</evidence>
<protein>
    <submittedName>
        <fullName evidence="5">Type II and III secretion system protein family protein</fullName>
    </submittedName>
</protein>
<evidence type="ECO:0000259" key="3">
    <source>
        <dbReference type="Pfam" id="PF00263"/>
    </source>
</evidence>
<organism evidence="5 6">
    <name type="scientific">Thiohalobacter thiocyanaticus</name>
    <dbReference type="NCBI Taxonomy" id="585455"/>
    <lineage>
        <taxon>Bacteria</taxon>
        <taxon>Pseudomonadati</taxon>
        <taxon>Pseudomonadota</taxon>
        <taxon>Gammaproteobacteria</taxon>
        <taxon>Thiohalobacterales</taxon>
        <taxon>Thiohalobacteraceae</taxon>
        <taxon>Thiohalobacter</taxon>
    </lineage>
</organism>
<feature type="domain" description="Pilus formation protein N-terminal" evidence="4">
    <location>
        <begin position="32"/>
        <end position="100"/>
    </location>
</feature>
<evidence type="ECO:0000313" key="6">
    <source>
        <dbReference type="Proteomes" id="UP000287798"/>
    </source>
</evidence>
<dbReference type="PANTHER" id="PTHR30332:SF17">
    <property type="entry name" value="TYPE IV PILIATION SYSTEM PROTEIN DR_0774-RELATED"/>
    <property type="match status" value="1"/>
</dbReference>
<dbReference type="Pfam" id="PF00263">
    <property type="entry name" value="Secretin"/>
    <property type="match status" value="1"/>
</dbReference>
<feature type="signal peptide" evidence="2">
    <location>
        <begin position="1"/>
        <end position="30"/>
    </location>
</feature>
<keyword evidence="2" id="KW-0732">Signal</keyword>
<evidence type="ECO:0000256" key="1">
    <source>
        <dbReference type="RuleBase" id="RU004003"/>
    </source>
</evidence>
<dbReference type="AlphaFoldDB" id="A0A426QMR9"/>
<feature type="chain" id="PRO_5019058096" evidence="2">
    <location>
        <begin position="31"/>
        <end position="450"/>
    </location>
</feature>
<dbReference type="InterPro" id="IPR004846">
    <property type="entry name" value="T2SS/T3SS_dom"/>
</dbReference>
<proteinExistence type="inferred from homology"/>
<dbReference type="InterPro" id="IPR001775">
    <property type="entry name" value="GspD/PilQ"/>
</dbReference>
<dbReference type="RefSeq" id="WP_125180734.1">
    <property type="nucleotide sequence ID" value="NZ_QZMU01000001.1"/>
</dbReference>
<reference evidence="5 6" key="1">
    <citation type="journal article" date="2010" name="Int. J. Syst. Evol. Microbiol.">
        <title>Thiohalobacter thiocyanaticus gen. nov., sp. nov., a moderately halophilic, sulfur-oxidizing gammaproteobacterium from hypersaline lakes, that utilizes thiocyanate.</title>
        <authorList>
            <person name="Sorokin D.Y."/>
            <person name="Kovaleva O.L."/>
            <person name="Tourova T.P."/>
            <person name="Muyzer G."/>
        </authorList>
    </citation>
    <scope>NUCLEOTIDE SEQUENCE [LARGE SCALE GENOMIC DNA]</scope>
    <source>
        <strain evidence="5 6">Hrh1</strain>
    </source>
</reference>
<dbReference type="Pfam" id="PF13629">
    <property type="entry name" value="T2SS-T3SS_pil_N"/>
    <property type="match status" value="1"/>
</dbReference>
<dbReference type="GO" id="GO:0015627">
    <property type="term" value="C:type II protein secretion system complex"/>
    <property type="evidence" value="ECO:0007669"/>
    <property type="project" value="TreeGrafter"/>
</dbReference>
<feature type="domain" description="Type II/III secretion system secretin-like" evidence="3">
    <location>
        <begin position="242"/>
        <end position="404"/>
    </location>
</feature>